<reference evidence="2 3" key="1">
    <citation type="journal article" date="2017" name="BMC Genomics">
        <title>Comparative genomic and phylogenomic analyses of the Bifidobacteriaceae family.</title>
        <authorList>
            <person name="Lugli G.A."/>
            <person name="Milani C."/>
            <person name="Turroni F."/>
            <person name="Duranti S."/>
            <person name="Mancabelli L."/>
            <person name="Mangifesta M."/>
            <person name="Ferrario C."/>
            <person name="Modesto M."/>
            <person name="Mattarelli P."/>
            <person name="Jiri K."/>
            <person name="van Sinderen D."/>
            <person name="Ventura M."/>
        </authorList>
    </citation>
    <scope>NUCLEOTIDE SEQUENCE [LARGE SCALE GENOMIC DNA]</scope>
    <source>
        <strain evidence="2 3">DSM 100216</strain>
    </source>
</reference>
<organism evidence="2 3">
    <name type="scientific">Bifidobacterium eulemuris</name>
    <dbReference type="NCBI Taxonomy" id="1765219"/>
    <lineage>
        <taxon>Bacteria</taxon>
        <taxon>Bacillati</taxon>
        <taxon>Actinomycetota</taxon>
        <taxon>Actinomycetes</taxon>
        <taxon>Bifidobacteriales</taxon>
        <taxon>Bifidobacteriaceae</taxon>
        <taxon>Bifidobacterium</taxon>
    </lineage>
</organism>
<comment type="caution">
    <text evidence="2">The sequence shown here is derived from an EMBL/GenBank/DDBJ whole genome shotgun (WGS) entry which is preliminary data.</text>
</comment>
<gene>
    <name evidence="2" type="ORF">BEUL_0241</name>
</gene>
<feature type="compositionally biased region" description="Basic and acidic residues" evidence="1">
    <location>
        <begin position="123"/>
        <end position="134"/>
    </location>
</feature>
<evidence type="ECO:0008006" key="4">
    <source>
        <dbReference type="Google" id="ProtNLM"/>
    </source>
</evidence>
<protein>
    <recommendedName>
        <fullName evidence="4">Ribbon-helix-helix protein CopG domain-containing protein</fullName>
    </recommendedName>
</protein>
<dbReference type="EMBL" id="MWWZ01000003">
    <property type="protein sequence ID" value="OZG69500.1"/>
    <property type="molecule type" value="Genomic_DNA"/>
</dbReference>
<feature type="region of interest" description="Disordered" evidence="1">
    <location>
        <begin position="102"/>
        <end position="134"/>
    </location>
</feature>
<proteinExistence type="predicted"/>
<dbReference type="Proteomes" id="UP000216057">
    <property type="component" value="Unassembled WGS sequence"/>
</dbReference>
<evidence type="ECO:0000313" key="3">
    <source>
        <dbReference type="Proteomes" id="UP000216057"/>
    </source>
</evidence>
<name>A0A261GDK8_9BIFI</name>
<dbReference type="AlphaFoldDB" id="A0A261GDK8"/>
<evidence type="ECO:0000313" key="2">
    <source>
        <dbReference type="EMBL" id="OZG69500.1"/>
    </source>
</evidence>
<evidence type="ECO:0000256" key="1">
    <source>
        <dbReference type="SAM" id="MobiDB-lite"/>
    </source>
</evidence>
<sequence length="134" mass="15088">MSDKKYRLLSADDFDADEARMLHEASKEAQRGYSDRQLAAAAARPVGRPLSVGASRASNVIRVRLDDERDKRIEDYRKKRRITRSEAVRELIDKGLDMMQETQKTSGAEAPEATVPPVGFEPTTHDLKGRCSNR</sequence>
<accession>A0A261GDK8</accession>